<keyword evidence="6 9" id="KW-0822">Tryptophan biosynthesis</keyword>
<sequence length="209" mass="23166">MYLKYCGFTREKDIQVACHLNIDAIGIITYPKSKRYVERDKLVQLFENVPSYIDRVAVTVNTPIEALLNLVQTSNINVLQLHGNESVETVKALKTSCPSIKIFKAIPAHNDCIQQVKTFAPLVDKILVDTPTALFGGSGETFDWKVLSECTETPILVAGGLNNHNVKTLIKHYPHIEGLDVSSGIERAKGIKDSRKMAQFIDTVKGALK</sequence>
<dbReference type="RefSeq" id="WP_229292909.1">
    <property type="nucleotide sequence ID" value="NZ_CP086654.1"/>
</dbReference>
<keyword evidence="7 9" id="KW-0057">Aromatic amino acid biosynthesis</keyword>
<accession>A0ABY3PDN3</accession>
<name>A0ABY3PDN3_9STAP</name>
<keyword evidence="12" id="KW-1185">Reference proteome</keyword>
<organism evidence="11 12">
    <name type="scientific">Staphylococcus ratti</name>
    <dbReference type="NCBI Taxonomy" id="2892440"/>
    <lineage>
        <taxon>Bacteria</taxon>
        <taxon>Bacillati</taxon>
        <taxon>Bacillota</taxon>
        <taxon>Bacilli</taxon>
        <taxon>Bacillales</taxon>
        <taxon>Staphylococcaceae</taxon>
        <taxon>Staphylococcus</taxon>
    </lineage>
</organism>
<dbReference type="PANTHER" id="PTHR42894:SF1">
    <property type="entry name" value="N-(5'-PHOSPHORIBOSYL)ANTHRANILATE ISOMERASE"/>
    <property type="match status" value="1"/>
</dbReference>
<keyword evidence="8 9" id="KW-0413">Isomerase</keyword>
<evidence type="ECO:0000256" key="2">
    <source>
        <dbReference type="ARBA" id="ARBA00004664"/>
    </source>
</evidence>
<evidence type="ECO:0000313" key="12">
    <source>
        <dbReference type="Proteomes" id="UP001197626"/>
    </source>
</evidence>
<feature type="domain" description="N-(5'phosphoribosyl) anthranilate isomerase (PRAI)" evidence="10">
    <location>
        <begin position="4"/>
        <end position="202"/>
    </location>
</feature>
<dbReference type="Pfam" id="PF00697">
    <property type="entry name" value="PRAI"/>
    <property type="match status" value="1"/>
</dbReference>
<evidence type="ECO:0000256" key="4">
    <source>
        <dbReference type="ARBA" id="ARBA00022272"/>
    </source>
</evidence>
<dbReference type="EC" id="5.3.1.24" evidence="3 9"/>
<gene>
    <name evidence="9" type="primary">trpF</name>
    <name evidence="11" type="ORF">LN051_01705</name>
</gene>
<proteinExistence type="inferred from homology"/>
<evidence type="ECO:0000256" key="9">
    <source>
        <dbReference type="HAMAP-Rule" id="MF_00135"/>
    </source>
</evidence>
<dbReference type="HAMAP" id="MF_00135">
    <property type="entry name" value="PRAI"/>
    <property type="match status" value="1"/>
</dbReference>
<comment type="catalytic activity">
    <reaction evidence="1 9">
        <text>N-(5-phospho-beta-D-ribosyl)anthranilate = 1-(2-carboxyphenylamino)-1-deoxy-D-ribulose 5-phosphate</text>
        <dbReference type="Rhea" id="RHEA:21540"/>
        <dbReference type="ChEBI" id="CHEBI:18277"/>
        <dbReference type="ChEBI" id="CHEBI:58613"/>
        <dbReference type="EC" id="5.3.1.24"/>
    </reaction>
</comment>
<evidence type="ECO:0000259" key="10">
    <source>
        <dbReference type="Pfam" id="PF00697"/>
    </source>
</evidence>
<evidence type="ECO:0000256" key="1">
    <source>
        <dbReference type="ARBA" id="ARBA00001164"/>
    </source>
</evidence>
<dbReference type="InterPro" id="IPR011060">
    <property type="entry name" value="RibuloseP-bd_barrel"/>
</dbReference>
<dbReference type="InterPro" id="IPR013785">
    <property type="entry name" value="Aldolase_TIM"/>
</dbReference>
<protein>
    <recommendedName>
        <fullName evidence="4 9">N-(5'-phosphoribosyl)anthranilate isomerase</fullName>
        <shortName evidence="9">PRAI</shortName>
        <ecNumber evidence="3 9">5.3.1.24</ecNumber>
    </recommendedName>
</protein>
<dbReference type="PANTHER" id="PTHR42894">
    <property type="entry name" value="N-(5'-PHOSPHORIBOSYL)ANTHRANILATE ISOMERASE"/>
    <property type="match status" value="1"/>
</dbReference>
<dbReference type="Gene3D" id="3.20.20.70">
    <property type="entry name" value="Aldolase class I"/>
    <property type="match status" value="1"/>
</dbReference>
<dbReference type="EMBL" id="CP086654">
    <property type="protein sequence ID" value="UEX90413.1"/>
    <property type="molecule type" value="Genomic_DNA"/>
</dbReference>
<dbReference type="GO" id="GO:0016853">
    <property type="term" value="F:isomerase activity"/>
    <property type="evidence" value="ECO:0007669"/>
    <property type="project" value="UniProtKB-KW"/>
</dbReference>
<evidence type="ECO:0000256" key="8">
    <source>
        <dbReference type="ARBA" id="ARBA00023235"/>
    </source>
</evidence>
<comment type="similarity">
    <text evidence="9">Belongs to the TrpF family.</text>
</comment>
<evidence type="ECO:0000256" key="6">
    <source>
        <dbReference type="ARBA" id="ARBA00022822"/>
    </source>
</evidence>
<dbReference type="InterPro" id="IPR044643">
    <property type="entry name" value="TrpF_fam"/>
</dbReference>
<comment type="pathway">
    <text evidence="2 9">Amino-acid biosynthesis; L-tryptophan biosynthesis; L-tryptophan from chorismate: step 3/5.</text>
</comment>
<dbReference type="InterPro" id="IPR001240">
    <property type="entry name" value="PRAI_dom"/>
</dbReference>
<evidence type="ECO:0000313" key="11">
    <source>
        <dbReference type="EMBL" id="UEX90413.1"/>
    </source>
</evidence>
<evidence type="ECO:0000256" key="5">
    <source>
        <dbReference type="ARBA" id="ARBA00022605"/>
    </source>
</evidence>
<evidence type="ECO:0000256" key="3">
    <source>
        <dbReference type="ARBA" id="ARBA00012572"/>
    </source>
</evidence>
<reference evidence="11 12" key="1">
    <citation type="journal article" date="2022" name="Pathogens">
        <title>Staphylococcus ratti sp. nov. Isolated from a Lab Rat.</title>
        <authorList>
            <person name="Kovarovic V."/>
            <person name="Sedlacek I."/>
            <person name="Petras P."/>
            <person name="Kralova S."/>
            <person name="Maslanova I."/>
            <person name="Svec P."/>
            <person name="Neumann-Schaal M."/>
            <person name="Botka T."/>
            <person name="Gelbicova T."/>
            <person name="Stankova E."/>
            <person name="Doskar J."/>
            <person name="Pantucek R."/>
        </authorList>
    </citation>
    <scope>NUCLEOTIDE SEQUENCE [LARGE SCALE GENOMIC DNA]</scope>
    <source>
        <strain evidence="11 12">CCM 9025</strain>
    </source>
</reference>
<evidence type="ECO:0000256" key="7">
    <source>
        <dbReference type="ARBA" id="ARBA00023141"/>
    </source>
</evidence>
<dbReference type="Proteomes" id="UP001197626">
    <property type="component" value="Chromosome"/>
</dbReference>
<dbReference type="CDD" id="cd00405">
    <property type="entry name" value="PRAI"/>
    <property type="match status" value="1"/>
</dbReference>
<dbReference type="SUPFAM" id="SSF51366">
    <property type="entry name" value="Ribulose-phoshate binding barrel"/>
    <property type="match status" value="1"/>
</dbReference>
<keyword evidence="5 9" id="KW-0028">Amino-acid biosynthesis</keyword>